<feature type="domain" description="Amidohydrolase-related" evidence="2">
    <location>
        <begin position="16"/>
        <end position="285"/>
    </location>
</feature>
<dbReference type="RefSeq" id="WP_203753438.1">
    <property type="nucleotide sequence ID" value="NZ_BAAAUC010000032.1"/>
</dbReference>
<proteinExistence type="inferred from homology"/>
<reference evidence="3" key="1">
    <citation type="submission" date="2021-01" db="EMBL/GenBank/DDBJ databases">
        <title>Whole genome shotgun sequence of Actinoplanes cyaneus NBRC 14990.</title>
        <authorList>
            <person name="Komaki H."/>
            <person name="Tamura T."/>
        </authorList>
    </citation>
    <scope>NUCLEOTIDE SEQUENCE</scope>
    <source>
        <strain evidence="3">NBRC 14990</strain>
    </source>
</reference>
<evidence type="ECO:0000313" key="3">
    <source>
        <dbReference type="EMBL" id="GID70093.1"/>
    </source>
</evidence>
<dbReference type="GO" id="GO:0016787">
    <property type="term" value="F:hydrolase activity"/>
    <property type="evidence" value="ECO:0007669"/>
    <property type="project" value="InterPro"/>
</dbReference>
<comment type="caution">
    <text evidence="3">The sequence shown here is derived from an EMBL/GenBank/DDBJ whole genome shotgun (WGS) entry which is preliminary data.</text>
</comment>
<dbReference type="AlphaFoldDB" id="A0A919IUU2"/>
<dbReference type="SUPFAM" id="SSF51556">
    <property type="entry name" value="Metallo-dependent hydrolases"/>
    <property type="match status" value="1"/>
</dbReference>
<dbReference type="InterPro" id="IPR052350">
    <property type="entry name" value="Metallo-dep_Lactonases"/>
</dbReference>
<dbReference type="InterPro" id="IPR006680">
    <property type="entry name" value="Amidohydro-rel"/>
</dbReference>
<dbReference type="InterPro" id="IPR032466">
    <property type="entry name" value="Metal_Hydrolase"/>
</dbReference>
<dbReference type="Pfam" id="PF04909">
    <property type="entry name" value="Amidohydro_2"/>
    <property type="match status" value="1"/>
</dbReference>
<dbReference type="EMBL" id="BOMH01000071">
    <property type="protein sequence ID" value="GID70093.1"/>
    <property type="molecule type" value="Genomic_DNA"/>
</dbReference>
<evidence type="ECO:0000313" key="4">
    <source>
        <dbReference type="Proteomes" id="UP000619479"/>
    </source>
</evidence>
<keyword evidence="4" id="KW-1185">Reference proteome</keyword>
<comment type="similarity">
    <text evidence="1">Belongs to the metallo-dependent hydrolases superfamily.</text>
</comment>
<name>A0A919IUU2_9ACTN</name>
<gene>
    <name evidence="3" type="ORF">Acy02nite_79740</name>
</gene>
<dbReference type="Proteomes" id="UP000619479">
    <property type="component" value="Unassembled WGS sequence"/>
</dbReference>
<dbReference type="PANTHER" id="PTHR43569:SF2">
    <property type="entry name" value="AMIDOHYDROLASE-RELATED DOMAIN-CONTAINING PROTEIN"/>
    <property type="match status" value="1"/>
</dbReference>
<dbReference type="Gene3D" id="3.20.20.140">
    <property type="entry name" value="Metal-dependent hydrolases"/>
    <property type="match status" value="1"/>
</dbReference>
<evidence type="ECO:0000259" key="2">
    <source>
        <dbReference type="Pfam" id="PF04909"/>
    </source>
</evidence>
<protein>
    <submittedName>
        <fullName evidence="3">Amidohydrolase</fullName>
    </submittedName>
</protein>
<accession>A0A919IUU2</accession>
<evidence type="ECO:0000256" key="1">
    <source>
        <dbReference type="ARBA" id="ARBA00038310"/>
    </source>
</evidence>
<sequence>MSAATDPAPAAGSLLDTHVHLWNRSTDPQPWIDPETMAVLDRDFEPGHLASMLDATGMAAAVVVQSSNSAAETRRLLAHRSPRIAGVVGWLDLSADPIAQLDQLDPAARRRLVGLRHLIHLDPDPRWLARPAVQAGLARLAPHDVGFDLVVRWWQLPSALTTAKAHPGLRLVLDHLGGTADADDFDGWAQSLRDLARLPNVWAKLSGLAGMGGPRPATAATVRRAVDVAMEAFGPGRLMYGSDWPVAELGAGALAWRAAVEDLIDGLSEAEREAVLSRTGADFYRVQV</sequence>
<dbReference type="PANTHER" id="PTHR43569">
    <property type="entry name" value="AMIDOHYDROLASE"/>
    <property type="match status" value="1"/>
</dbReference>
<organism evidence="3 4">
    <name type="scientific">Actinoplanes cyaneus</name>
    <dbReference type="NCBI Taxonomy" id="52696"/>
    <lineage>
        <taxon>Bacteria</taxon>
        <taxon>Bacillati</taxon>
        <taxon>Actinomycetota</taxon>
        <taxon>Actinomycetes</taxon>
        <taxon>Micromonosporales</taxon>
        <taxon>Micromonosporaceae</taxon>
        <taxon>Actinoplanes</taxon>
    </lineage>
</organism>